<evidence type="ECO:0000256" key="2">
    <source>
        <dbReference type="SAM" id="Phobius"/>
    </source>
</evidence>
<dbReference type="AlphaFoldDB" id="A0A433SQU7"/>
<feature type="non-terminal residue" evidence="3">
    <location>
        <position position="828"/>
    </location>
</feature>
<comment type="caution">
    <text evidence="3">The sequence shown here is derived from an EMBL/GenBank/DDBJ whole genome shotgun (WGS) entry which is preliminary data.</text>
</comment>
<feature type="region of interest" description="Disordered" evidence="1">
    <location>
        <begin position="48"/>
        <end position="131"/>
    </location>
</feature>
<gene>
    <name evidence="3" type="ORF">EGW08_020623</name>
</gene>
<accession>A0A433SQU7</accession>
<sequence>MDLHMRNNAGQRPPSIHRYANVMSLKARSSQRCSGATFVYSTASPRAIGRNENTNYDDSDVNDDEHSSTGAEYGRRHHEASRVTVPPSWSGPPGNMSHQTPVSGVARPAAWTGTNSSPQSKNHGSSQHACADPESYAASSLSTTSCSASHDCLAYDASDEDSSLLQARHACKTRRKLAGLFSKARGAREGRIPNRREETGDCGSFTESVSGFPYKESTVSKWPGVDGSKEAKNKCAPGFVACDDPWSLLDDEDSSYFQQRIKTEAKYLAPSSLLAANSQEQTIHITSFRKYYFRPVTKSDNFGHQACPTAPLESDFPFLRKSRYLEKMVKEYALCEAVGNRQITALGEGPPLGASSGTASGDISSLTQMDPLTQDDLAGLDISTSSCILNIPKLLVGGAREANAGSQRKDRFAESVKLYERLDGLDPAASTKANCHLRQLNPRARVNKKPKRGYKWLDKICMQVERSDGATRSGNLKEATAWAAHSAGALICHNRYQQLSGEQPTGASSQDYRVFPEQVDRPANDPTIAFSQEDDDSVSLSDSSVCGEKRKMNCEVVCPKYPNPSVFESKTSVNDSCSDSWRTQRRPLAVLRRKALSMFTHSSHRTAARGRSAGTGGTGFSHGSLSLASDSASDDAGCGIALCFNTRRRAPVVKRDMNRSARPLVPFDSKVDMSQQGSFSEASQAQSEYAEVVLTGQQVGAKSSMIFMPISKTRILGSRTQLAGRRKASHSRKRSPAADELHPDQLTSKLEGIQNGYQMGRPKYLSGTEQNAKDDHRSIKYKVRTFLADVGHALWNVKIYILRILLLTVTVSGTLFCIGWVLFNGSYY</sequence>
<feature type="transmembrane region" description="Helical" evidence="2">
    <location>
        <begin position="800"/>
        <end position="823"/>
    </location>
</feature>
<name>A0A433SQU7_ELYCH</name>
<dbReference type="EMBL" id="RQTK01001187">
    <property type="protein sequence ID" value="RUS71612.1"/>
    <property type="molecule type" value="Genomic_DNA"/>
</dbReference>
<protein>
    <recommendedName>
        <fullName evidence="5">Transmembrane protein</fullName>
    </recommendedName>
</protein>
<keyword evidence="2" id="KW-0472">Membrane</keyword>
<dbReference type="Proteomes" id="UP000271974">
    <property type="component" value="Unassembled WGS sequence"/>
</dbReference>
<organism evidence="3 4">
    <name type="scientific">Elysia chlorotica</name>
    <name type="common">Eastern emerald elysia</name>
    <name type="synonym">Sea slug</name>
    <dbReference type="NCBI Taxonomy" id="188477"/>
    <lineage>
        <taxon>Eukaryota</taxon>
        <taxon>Metazoa</taxon>
        <taxon>Spiralia</taxon>
        <taxon>Lophotrochozoa</taxon>
        <taxon>Mollusca</taxon>
        <taxon>Gastropoda</taxon>
        <taxon>Heterobranchia</taxon>
        <taxon>Euthyneura</taxon>
        <taxon>Panpulmonata</taxon>
        <taxon>Sacoglossa</taxon>
        <taxon>Placobranchoidea</taxon>
        <taxon>Plakobranchidae</taxon>
        <taxon>Elysia</taxon>
    </lineage>
</organism>
<evidence type="ECO:0000313" key="3">
    <source>
        <dbReference type="EMBL" id="RUS71612.1"/>
    </source>
</evidence>
<reference evidence="3 4" key="1">
    <citation type="submission" date="2019-01" db="EMBL/GenBank/DDBJ databases">
        <title>A draft genome assembly of the solar-powered sea slug Elysia chlorotica.</title>
        <authorList>
            <person name="Cai H."/>
            <person name="Li Q."/>
            <person name="Fang X."/>
            <person name="Li J."/>
            <person name="Curtis N.E."/>
            <person name="Altenburger A."/>
            <person name="Shibata T."/>
            <person name="Feng M."/>
            <person name="Maeda T."/>
            <person name="Schwartz J.A."/>
            <person name="Shigenobu S."/>
            <person name="Lundholm N."/>
            <person name="Nishiyama T."/>
            <person name="Yang H."/>
            <person name="Hasebe M."/>
            <person name="Li S."/>
            <person name="Pierce S.K."/>
            <person name="Wang J."/>
        </authorList>
    </citation>
    <scope>NUCLEOTIDE SEQUENCE [LARGE SCALE GENOMIC DNA]</scope>
    <source>
        <strain evidence="3">EC2010</strain>
        <tissue evidence="3">Whole organism of an adult</tissue>
    </source>
</reference>
<feature type="compositionally biased region" description="Basic residues" evidence="1">
    <location>
        <begin position="724"/>
        <end position="735"/>
    </location>
</feature>
<evidence type="ECO:0000256" key="1">
    <source>
        <dbReference type="SAM" id="MobiDB-lite"/>
    </source>
</evidence>
<keyword evidence="2" id="KW-0812">Transmembrane</keyword>
<proteinExistence type="predicted"/>
<dbReference type="OrthoDB" id="10690118at2759"/>
<feature type="region of interest" description="Disordered" evidence="1">
    <location>
        <begin position="719"/>
        <end position="743"/>
    </location>
</feature>
<keyword evidence="2" id="KW-1133">Transmembrane helix</keyword>
<keyword evidence="4" id="KW-1185">Reference proteome</keyword>
<evidence type="ECO:0000313" key="4">
    <source>
        <dbReference type="Proteomes" id="UP000271974"/>
    </source>
</evidence>
<feature type="compositionally biased region" description="Polar residues" evidence="1">
    <location>
        <begin position="112"/>
        <end position="128"/>
    </location>
</feature>
<evidence type="ECO:0008006" key="5">
    <source>
        <dbReference type="Google" id="ProtNLM"/>
    </source>
</evidence>